<gene>
    <name evidence="5" type="ORF">CURHAP_LOCUS18956</name>
</gene>
<sequence>MGTPGKWLKSLISLKKPPTSDQEKVGDKSKKKWKLWRSSSEGFGSSSKGGMKRSQVAAAEPLNSLDDALAAAMATLVRTQPKNFIVIKKEWAAIRIQAVFRGFLARQALRALRAVVRLQAIFRGRQVRKQAAVTLRCMQALARVQARARAQRTSPEGQESVQNSLDEHCYQADPIKQAEQGWCDSPGTVSEVRAKLEMRQRANIKRERAIAYSFSQQRSRSNASPYCRTSKTAKAVRHQKVDDNNSGWSWLEKWMAAKPWENRLMEEIQSVPSAVTPCSRKSGDGIVGFYPYSSEQNSVKVRRNNVSTRVSARPPTASPITRSSSAPSSDFLQDESSASTSCTTASPTLVFSNNLKVENGDETNVCKPSYMSLTKSTKAKQRTSNCFDMQRFSMEEYHYHNKSMGLSNGDTRSNCGSDLYPPISVGRVQRGRYQ</sequence>
<name>A0A6J5UDQ9_PRUAR</name>
<evidence type="ECO:0000256" key="1">
    <source>
        <dbReference type="ARBA" id="ARBA00022860"/>
    </source>
</evidence>
<organism evidence="5 6">
    <name type="scientific">Prunus armeniaca</name>
    <name type="common">Apricot</name>
    <name type="synonym">Armeniaca vulgaris</name>
    <dbReference type="NCBI Taxonomy" id="36596"/>
    <lineage>
        <taxon>Eukaryota</taxon>
        <taxon>Viridiplantae</taxon>
        <taxon>Streptophyta</taxon>
        <taxon>Embryophyta</taxon>
        <taxon>Tracheophyta</taxon>
        <taxon>Spermatophyta</taxon>
        <taxon>Magnoliopsida</taxon>
        <taxon>eudicotyledons</taxon>
        <taxon>Gunneridae</taxon>
        <taxon>Pentapetalae</taxon>
        <taxon>rosids</taxon>
        <taxon>fabids</taxon>
        <taxon>Rosales</taxon>
        <taxon>Rosaceae</taxon>
        <taxon>Amygdaloideae</taxon>
        <taxon>Amygdaleae</taxon>
        <taxon>Prunus</taxon>
    </lineage>
</organism>
<evidence type="ECO:0000313" key="6">
    <source>
        <dbReference type="Proteomes" id="UP000507222"/>
    </source>
</evidence>
<evidence type="ECO:0000256" key="2">
    <source>
        <dbReference type="ARBA" id="ARBA00024341"/>
    </source>
</evidence>
<dbReference type="SUPFAM" id="SSF52540">
    <property type="entry name" value="P-loop containing nucleoside triphosphate hydrolases"/>
    <property type="match status" value="1"/>
</dbReference>
<dbReference type="CDD" id="cd23767">
    <property type="entry name" value="IQCD"/>
    <property type="match status" value="1"/>
</dbReference>
<dbReference type="InterPro" id="IPR000048">
    <property type="entry name" value="IQ_motif_EF-hand-BS"/>
</dbReference>
<keyword evidence="1" id="KW-0112">Calmodulin-binding</keyword>
<evidence type="ECO:0008006" key="7">
    <source>
        <dbReference type="Google" id="ProtNLM"/>
    </source>
</evidence>
<dbReference type="PANTHER" id="PTHR32295:SF126">
    <property type="entry name" value="PROTEIN IQ-DOMAIN 8"/>
    <property type="match status" value="1"/>
</dbReference>
<feature type="compositionally biased region" description="Low complexity" evidence="4">
    <location>
        <begin position="313"/>
        <end position="329"/>
    </location>
</feature>
<comment type="function">
    <text evidence="3">May be involved in cooperative interactions with calmodulins or calmodulin-like proteins. Recruits calmodulin proteins to microtubules, thus being a potential scaffold in cellular signaling and trafficking. May associate with nucleic acids and regulate gene expression at the transcriptional or post-transcriptional level.</text>
</comment>
<dbReference type="Proteomes" id="UP000507222">
    <property type="component" value="Unassembled WGS sequence"/>
</dbReference>
<dbReference type="PANTHER" id="PTHR32295">
    <property type="entry name" value="IQ-DOMAIN 5-RELATED"/>
    <property type="match status" value="1"/>
</dbReference>
<dbReference type="GO" id="GO:0005516">
    <property type="term" value="F:calmodulin binding"/>
    <property type="evidence" value="ECO:0007669"/>
    <property type="project" value="UniProtKB-KW"/>
</dbReference>
<dbReference type="EMBL" id="CAEKDK010000003">
    <property type="protein sequence ID" value="CAB4272368.1"/>
    <property type="molecule type" value="Genomic_DNA"/>
</dbReference>
<evidence type="ECO:0000313" key="5">
    <source>
        <dbReference type="EMBL" id="CAB4272368.1"/>
    </source>
</evidence>
<feature type="region of interest" description="Disordered" evidence="4">
    <location>
        <begin position="1"/>
        <end position="55"/>
    </location>
</feature>
<dbReference type="Gene3D" id="1.20.5.190">
    <property type="match status" value="1"/>
</dbReference>
<dbReference type="AlphaFoldDB" id="A0A6J5UDQ9"/>
<accession>A0A6J5UDQ9</accession>
<proteinExistence type="inferred from homology"/>
<dbReference type="SMART" id="SM00015">
    <property type="entry name" value="IQ"/>
    <property type="match status" value="2"/>
</dbReference>
<dbReference type="Pfam" id="PF00612">
    <property type="entry name" value="IQ"/>
    <property type="match status" value="2"/>
</dbReference>
<protein>
    <recommendedName>
        <fullName evidence="7">DUF4005 domain-containing protein</fullName>
    </recommendedName>
</protein>
<reference evidence="5 6" key="1">
    <citation type="submission" date="2020-05" db="EMBL/GenBank/DDBJ databases">
        <authorList>
            <person name="Campoy J."/>
            <person name="Schneeberger K."/>
            <person name="Spophaly S."/>
        </authorList>
    </citation>
    <scope>NUCLEOTIDE SEQUENCE [LARGE SCALE GENOMIC DNA]</scope>
    <source>
        <strain evidence="5">PruArmRojPasFocal</strain>
    </source>
</reference>
<feature type="compositionally biased region" description="Low complexity" evidence="4">
    <location>
        <begin position="36"/>
        <end position="49"/>
    </location>
</feature>
<evidence type="ECO:0000256" key="3">
    <source>
        <dbReference type="ARBA" id="ARBA00045534"/>
    </source>
</evidence>
<comment type="similarity">
    <text evidence="2">Belongs to the IQD family.</text>
</comment>
<feature type="region of interest" description="Disordered" evidence="4">
    <location>
        <begin position="303"/>
        <end position="343"/>
    </location>
</feature>
<dbReference type="InterPro" id="IPR027417">
    <property type="entry name" value="P-loop_NTPase"/>
</dbReference>
<dbReference type="PROSITE" id="PS50096">
    <property type="entry name" value="IQ"/>
    <property type="match status" value="2"/>
</dbReference>
<evidence type="ECO:0000256" key="4">
    <source>
        <dbReference type="SAM" id="MobiDB-lite"/>
    </source>
</evidence>